<reference evidence="1" key="1">
    <citation type="journal article" date="2020" name="Microorganisms">
        <title>Isolation, Genomic and Metabolomic Characterization of Streptomyces tendae VITAKN with Quorum Sensing Inhibitory Activity from Southern India.</title>
        <authorList>
            <person name="Ishaque N.M."/>
            <person name="Burgsdorf I."/>
            <person name="Limlingan Malit J.J."/>
            <person name="Saha S."/>
            <person name="Teta R."/>
            <person name="Ewe D."/>
            <person name="Kannabiran K."/>
            <person name="Hrouzek P."/>
            <person name="Steindler L."/>
            <person name="Costantino V."/>
            <person name="Saurav K."/>
        </authorList>
    </citation>
    <scope>NUCLEOTIDE SEQUENCE</scope>
    <source>
        <strain evidence="1">VITAKN</strain>
    </source>
</reference>
<protein>
    <submittedName>
        <fullName evidence="1">Uncharacterized protein</fullName>
    </submittedName>
</protein>
<organism evidence="1">
    <name type="scientific">Streptomyces tendae</name>
    <dbReference type="NCBI Taxonomy" id="1932"/>
    <lineage>
        <taxon>Bacteria</taxon>
        <taxon>Bacillati</taxon>
        <taxon>Actinomycetota</taxon>
        <taxon>Actinomycetes</taxon>
        <taxon>Kitasatosporales</taxon>
        <taxon>Streptomycetaceae</taxon>
        <taxon>Streptomyces</taxon>
    </lineage>
</organism>
<evidence type="ECO:0000313" key="1">
    <source>
        <dbReference type="EMBL" id="NEV86762.1"/>
    </source>
</evidence>
<name>A0A6B3QFL9_STRTE</name>
<dbReference type="EMBL" id="JAAIFS010000002">
    <property type="protein sequence ID" value="NEV86762.1"/>
    <property type="molecule type" value="Genomic_DNA"/>
</dbReference>
<gene>
    <name evidence="1" type="ORF">GUR47_08795</name>
</gene>
<accession>A0A6B3QFL9</accession>
<comment type="caution">
    <text evidence="1">The sequence shown here is derived from an EMBL/GenBank/DDBJ whole genome shotgun (WGS) entry which is preliminary data.</text>
</comment>
<dbReference type="AlphaFoldDB" id="A0A6B3QFL9"/>
<dbReference type="RefSeq" id="WP_164458135.1">
    <property type="nucleotide sequence ID" value="NZ_JAAIFS010000002.1"/>
</dbReference>
<proteinExistence type="predicted"/>
<sequence length="187" mass="19797">MGLTYGYDVYLRPRNVAGALAAVAELAAPSRDVPPLDVTLPGGERITLPFTSGFRSEPVDCSSLDTLDLDTSLVFPVDDAVRAYAESYGLPPEENGRVRIGYVYLTVRFVSFLDPGYAALEFWAATSGMSRLFERSASIRGTFTDLAAAVGAECCQFDVGDGSPGEVCWVSGEAGFPPAPPPSRGSA</sequence>